<dbReference type="Pfam" id="PF01713">
    <property type="entry name" value="Smr"/>
    <property type="match status" value="1"/>
</dbReference>
<comment type="caution">
    <text evidence="2">The sequence shown here is derived from an EMBL/GenBank/DDBJ whole genome shotgun (WGS) entry which is preliminary data.</text>
</comment>
<dbReference type="AlphaFoldDB" id="A0AAD6VSC7"/>
<dbReference type="EMBL" id="JARJCW010000013">
    <property type="protein sequence ID" value="KAJ7218118.1"/>
    <property type="molecule type" value="Genomic_DNA"/>
</dbReference>
<proteinExistence type="predicted"/>
<dbReference type="PANTHER" id="PTHR47417:SF1">
    <property type="entry name" value="SMR DOMAIN-CONTAINING PROTEIN YPL199C"/>
    <property type="match status" value="1"/>
</dbReference>
<evidence type="ECO:0000259" key="1">
    <source>
        <dbReference type="PROSITE" id="PS50828"/>
    </source>
</evidence>
<dbReference type="SUPFAM" id="SSF160443">
    <property type="entry name" value="SMR domain-like"/>
    <property type="match status" value="1"/>
</dbReference>
<organism evidence="2 3">
    <name type="scientific">Mycena pura</name>
    <dbReference type="NCBI Taxonomy" id="153505"/>
    <lineage>
        <taxon>Eukaryota</taxon>
        <taxon>Fungi</taxon>
        <taxon>Dikarya</taxon>
        <taxon>Basidiomycota</taxon>
        <taxon>Agaricomycotina</taxon>
        <taxon>Agaricomycetes</taxon>
        <taxon>Agaricomycetidae</taxon>
        <taxon>Agaricales</taxon>
        <taxon>Marasmiineae</taxon>
        <taxon>Mycenaceae</taxon>
        <taxon>Mycena</taxon>
    </lineage>
</organism>
<dbReference type="InterPro" id="IPR002625">
    <property type="entry name" value="Smr_dom"/>
</dbReference>
<keyword evidence="3" id="KW-1185">Reference proteome</keyword>
<accession>A0AAD6VSC7</accession>
<dbReference type="PROSITE" id="PS50828">
    <property type="entry name" value="SMR"/>
    <property type="match status" value="1"/>
</dbReference>
<reference evidence="2" key="1">
    <citation type="submission" date="2023-03" db="EMBL/GenBank/DDBJ databases">
        <title>Massive genome expansion in bonnet fungi (Mycena s.s.) driven by repeated elements and novel gene families across ecological guilds.</title>
        <authorList>
            <consortium name="Lawrence Berkeley National Laboratory"/>
            <person name="Harder C.B."/>
            <person name="Miyauchi S."/>
            <person name="Viragh M."/>
            <person name="Kuo A."/>
            <person name="Thoen E."/>
            <person name="Andreopoulos B."/>
            <person name="Lu D."/>
            <person name="Skrede I."/>
            <person name="Drula E."/>
            <person name="Henrissat B."/>
            <person name="Morin E."/>
            <person name="Kohler A."/>
            <person name="Barry K."/>
            <person name="LaButti K."/>
            <person name="Morin E."/>
            <person name="Salamov A."/>
            <person name="Lipzen A."/>
            <person name="Mereny Z."/>
            <person name="Hegedus B."/>
            <person name="Baldrian P."/>
            <person name="Stursova M."/>
            <person name="Weitz H."/>
            <person name="Taylor A."/>
            <person name="Grigoriev I.V."/>
            <person name="Nagy L.G."/>
            <person name="Martin F."/>
            <person name="Kauserud H."/>
        </authorList>
    </citation>
    <scope>NUCLEOTIDE SEQUENCE</scope>
    <source>
        <strain evidence="2">9144</strain>
    </source>
</reference>
<evidence type="ECO:0000313" key="3">
    <source>
        <dbReference type="Proteomes" id="UP001219525"/>
    </source>
</evidence>
<sequence length="155" mass="17511">MSEVDTEPTDTEFSILSGDEAREIVAKAELLRKKAWDEEAQKHSLKERLDQAVLQRKFKDAFLLRRQIETLEAGVEKLHRSAARRYFRAGNLSNKDDVVDVHGLFIHEAVKKVESSLHTAILNGRTGLKVIVGRGLHSKGGRAKLRPAIMEAMQR</sequence>
<feature type="domain" description="Smr" evidence="1">
    <location>
        <begin position="99"/>
        <end position="155"/>
    </location>
</feature>
<dbReference type="Gene3D" id="3.30.1370.110">
    <property type="match status" value="1"/>
</dbReference>
<dbReference type="InterPro" id="IPR053020">
    <property type="entry name" value="Smr_domain_protein"/>
</dbReference>
<dbReference type="InterPro" id="IPR036063">
    <property type="entry name" value="Smr_dom_sf"/>
</dbReference>
<evidence type="ECO:0000313" key="2">
    <source>
        <dbReference type="EMBL" id="KAJ7218118.1"/>
    </source>
</evidence>
<protein>
    <recommendedName>
        <fullName evidence="1">Smr domain-containing protein</fullName>
    </recommendedName>
</protein>
<gene>
    <name evidence="2" type="ORF">GGX14DRAFT_439904</name>
</gene>
<name>A0AAD6VSC7_9AGAR</name>
<dbReference type="Proteomes" id="UP001219525">
    <property type="component" value="Unassembled WGS sequence"/>
</dbReference>
<dbReference type="PANTHER" id="PTHR47417">
    <property type="entry name" value="SMR DOMAIN-CONTAINING PROTEIN YPL199C"/>
    <property type="match status" value="1"/>
</dbReference>